<gene>
    <name evidence="1" type="ORF">UFOPK2992_00101</name>
</gene>
<protein>
    <submittedName>
        <fullName evidence="1">Unannotated protein</fullName>
    </submittedName>
</protein>
<proteinExistence type="predicted"/>
<sequence length="87" mass="9842">MTDITHCNSSDAAVASPQRDFAWRRVVDKRGGANLLPVLAAPESDLEESGQRDCWSANIRVGHPVLNARWLKIKIHRSRVYVDLKLY</sequence>
<accession>A0A6J6WP75</accession>
<dbReference type="AlphaFoldDB" id="A0A6J6WP75"/>
<reference evidence="1" key="1">
    <citation type="submission" date="2020-05" db="EMBL/GenBank/DDBJ databases">
        <authorList>
            <person name="Chiriac C."/>
            <person name="Salcher M."/>
            <person name="Ghai R."/>
            <person name="Kavagutti S V."/>
        </authorList>
    </citation>
    <scope>NUCLEOTIDE SEQUENCE</scope>
</reference>
<dbReference type="EMBL" id="CAFAAI010000006">
    <property type="protein sequence ID" value="CAB4786540.1"/>
    <property type="molecule type" value="Genomic_DNA"/>
</dbReference>
<evidence type="ECO:0000313" key="1">
    <source>
        <dbReference type="EMBL" id="CAB4786540.1"/>
    </source>
</evidence>
<organism evidence="1">
    <name type="scientific">freshwater metagenome</name>
    <dbReference type="NCBI Taxonomy" id="449393"/>
    <lineage>
        <taxon>unclassified sequences</taxon>
        <taxon>metagenomes</taxon>
        <taxon>ecological metagenomes</taxon>
    </lineage>
</organism>
<name>A0A6J6WP75_9ZZZZ</name>